<dbReference type="InParanoid" id="A0A2K1IV84"/>
<dbReference type="InterPro" id="IPR045247">
    <property type="entry name" value="Oye-like"/>
</dbReference>
<dbReference type="GO" id="GO:0016491">
    <property type="term" value="F:oxidoreductase activity"/>
    <property type="evidence" value="ECO:0000318"/>
    <property type="project" value="GO_Central"/>
</dbReference>
<dbReference type="EnsemblPlants" id="Pp3c20_14410V3.1">
    <property type="protein sequence ID" value="Pp3c20_14410V3.1"/>
    <property type="gene ID" value="Pp3c20_14410"/>
</dbReference>
<keyword evidence="1" id="KW-0288">FMN</keyword>
<keyword evidence="1" id="KW-0285">Flavoprotein</keyword>
<dbReference type="EMBL" id="ABEU02000020">
    <property type="protein sequence ID" value="PNR33176.1"/>
    <property type="molecule type" value="Genomic_DNA"/>
</dbReference>
<evidence type="ECO:0000313" key="3">
    <source>
        <dbReference type="EnsemblPlants" id="Pp3c20_14410V3.1"/>
    </source>
</evidence>
<proteinExistence type="predicted"/>
<accession>A0A2K1IV84</accession>
<evidence type="ECO:0000313" key="4">
    <source>
        <dbReference type="Proteomes" id="UP000006727"/>
    </source>
</evidence>
<dbReference type="PANTHER" id="PTHR22893">
    <property type="entry name" value="NADH OXIDOREDUCTASE-RELATED"/>
    <property type="match status" value="1"/>
</dbReference>
<dbReference type="GO" id="GO:0010181">
    <property type="term" value="F:FMN binding"/>
    <property type="evidence" value="ECO:0007669"/>
    <property type="project" value="InterPro"/>
</dbReference>
<sequence length="190" mass="21190">MASKARNLAAISASIGSTNKNSSPLTMGHNFSALKTNVSLSIILVIGSTKTSVRISPILNYKGIIDFDPVGLGLYLPRFHLPQGLDKATHKYKIYRNEYKGVFMTTGSYSRKKGMKAIRIGYIDLDLLKQFYFNLSVNDYDQSTFYTHDPCVIYTNYPSITATLDNIDIYTIVASPTLHDSTQALYDACY</sequence>
<dbReference type="InterPro" id="IPR013785">
    <property type="entry name" value="Aldolase_TIM"/>
</dbReference>
<protein>
    <submittedName>
        <fullName evidence="2 3">Uncharacterized protein</fullName>
    </submittedName>
</protein>
<dbReference type="Gene3D" id="3.20.20.70">
    <property type="entry name" value="Aldolase class I"/>
    <property type="match status" value="1"/>
</dbReference>
<evidence type="ECO:0000313" key="2">
    <source>
        <dbReference type="EMBL" id="PNR33176.1"/>
    </source>
</evidence>
<dbReference type="AlphaFoldDB" id="A0A2K1IV84"/>
<dbReference type="Proteomes" id="UP000006727">
    <property type="component" value="Chromosome 20"/>
</dbReference>
<evidence type="ECO:0000256" key="1">
    <source>
        <dbReference type="ARBA" id="ARBA00022643"/>
    </source>
</evidence>
<name>A0A2K1IV84_PHYPA</name>
<reference evidence="3" key="3">
    <citation type="submission" date="2020-12" db="UniProtKB">
        <authorList>
            <consortium name="EnsemblPlants"/>
        </authorList>
    </citation>
    <scope>IDENTIFICATION</scope>
</reference>
<dbReference type="PANTHER" id="PTHR22893:SF112">
    <property type="entry name" value="12-OXOPHYTODIENOATE REDUCTASE 3"/>
    <property type="match status" value="1"/>
</dbReference>
<dbReference type="STRING" id="3218.A0A2K1IV84"/>
<dbReference type="Gramene" id="Pp3c20_14410V3.1">
    <property type="protein sequence ID" value="Pp3c20_14410V3.1"/>
    <property type="gene ID" value="Pp3c20_14410"/>
</dbReference>
<organism evidence="2">
    <name type="scientific">Physcomitrium patens</name>
    <name type="common">Spreading-leaved earth moss</name>
    <name type="synonym">Physcomitrella patens</name>
    <dbReference type="NCBI Taxonomy" id="3218"/>
    <lineage>
        <taxon>Eukaryota</taxon>
        <taxon>Viridiplantae</taxon>
        <taxon>Streptophyta</taxon>
        <taxon>Embryophyta</taxon>
        <taxon>Bryophyta</taxon>
        <taxon>Bryophytina</taxon>
        <taxon>Bryopsida</taxon>
        <taxon>Funariidae</taxon>
        <taxon>Funariales</taxon>
        <taxon>Funariaceae</taxon>
        <taxon>Physcomitrium</taxon>
    </lineage>
</organism>
<keyword evidence="4" id="KW-1185">Reference proteome</keyword>
<reference evidence="2 4" key="2">
    <citation type="journal article" date="2018" name="Plant J.">
        <title>The Physcomitrella patens chromosome-scale assembly reveals moss genome structure and evolution.</title>
        <authorList>
            <person name="Lang D."/>
            <person name="Ullrich K.K."/>
            <person name="Murat F."/>
            <person name="Fuchs J."/>
            <person name="Jenkins J."/>
            <person name="Haas F.B."/>
            <person name="Piednoel M."/>
            <person name="Gundlach H."/>
            <person name="Van Bel M."/>
            <person name="Meyberg R."/>
            <person name="Vives C."/>
            <person name="Morata J."/>
            <person name="Symeonidi A."/>
            <person name="Hiss M."/>
            <person name="Muchero W."/>
            <person name="Kamisugi Y."/>
            <person name="Saleh O."/>
            <person name="Blanc G."/>
            <person name="Decker E.L."/>
            <person name="van Gessel N."/>
            <person name="Grimwood J."/>
            <person name="Hayes R.D."/>
            <person name="Graham S.W."/>
            <person name="Gunter L.E."/>
            <person name="McDaniel S.F."/>
            <person name="Hoernstein S.N.W."/>
            <person name="Larsson A."/>
            <person name="Li F.W."/>
            <person name="Perroud P.F."/>
            <person name="Phillips J."/>
            <person name="Ranjan P."/>
            <person name="Rokshar D.S."/>
            <person name="Rothfels C.J."/>
            <person name="Schneider L."/>
            <person name="Shu S."/>
            <person name="Stevenson D.W."/>
            <person name="Thummler F."/>
            <person name="Tillich M."/>
            <person name="Villarreal Aguilar J.C."/>
            <person name="Widiez T."/>
            <person name="Wong G.K."/>
            <person name="Wymore A."/>
            <person name="Zhang Y."/>
            <person name="Zimmer A.D."/>
            <person name="Quatrano R.S."/>
            <person name="Mayer K.F.X."/>
            <person name="Goodstein D."/>
            <person name="Casacuberta J.M."/>
            <person name="Vandepoele K."/>
            <person name="Reski R."/>
            <person name="Cuming A.C."/>
            <person name="Tuskan G.A."/>
            <person name="Maumus F."/>
            <person name="Salse J."/>
            <person name="Schmutz J."/>
            <person name="Rensing S.A."/>
        </authorList>
    </citation>
    <scope>NUCLEOTIDE SEQUENCE [LARGE SCALE GENOMIC DNA]</scope>
    <source>
        <strain evidence="3 4">cv. Gransden 2004</strain>
    </source>
</reference>
<gene>
    <name evidence="2" type="ORF">PHYPA_025119</name>
</gene>
<reference evidence="2 4" key="1">
    <citation type="journal article" date="2008" name="Science">
        <title>The Physcomitrella genome reveals evolutionary insights into the conquest of land by plants.</title>
        <authorList>
            <person name="Rensing S."/>
            <person name="Lang D."/>
            <person name="Zimmer A."/>
            <person name="Terry A."/>
            <person name="Salamov A."/>
            <person name="Shapiro H."/>
            <person name="Nishiyama T."/>
            <person name="Perroud P.-F."/>
            <person name="Lindquist E."/>
            <person name="Kamisugi Y."/>
            <person name="Tanahashi T."/>
            <person name="Sakakibara K."/>
            <person name="Fujita T."/>
            <person name="Oishi K."/>
            <person name="Shin-I T."/>
            <person name="Kuroki Y."/>
            <person name="Toyoda A."/>
            <person name="Suzuki Y."/>
            <person name="Hashimoto A."/>
            <person name="Yamaguchi K."/>
            <person name="Sugano A."/>
            <person name="Kohara Y."/>
            <person name="Fujiyama A."/>
            <person name="Anterola A."/>
            <person name="Aoki S."/>
            <person name="Ashton N."/>
            <person name="Barbazuk W.B."/>
            <person name="Barker E."/>
            <person name="Bennetzen J."/>
            <person name="Bezanilla M."/>
            <person name="Blankenship R."/>
            <person name="Cho S.H."/>
            <person name="Dutcher S."/>
            <person name="Estelle M."/>
            <person name="Fawcett J.A."/>
            <person name="Gundlach H."/>
            <person name="Hanada K."/>
            <person name="Heyl A."/>
            <person name="Hicks K.A."/>
            <person name="Hugh J."/>
            <person name="Lohr M."/>
            <person name="Mayer K."/>
            <person name="Melkozernov A."/>
            <person name="Murata T."/>
            <person name="Nelson D."/>
            <person name="Pils B."/>
            <person name="Prigge M."/>
            <person name="Reiss B."/>
            <person name="Renner T."/>
            <person name="Rombauts S."/>
            <person name="Rushton P."/>
            <person name="Sanderfoot A."/>
            <person name="Schween G."/>
            <person name="Shiu S.-H."/>
            <person name="Stueber K."/>
            <person name="Theodoulou F.L."/>
            <person name="Tu H."/>
            <person name="Van de Peer Y."/>
            <person name="Verrier P.J."/>
            <person name="Waters E."/>
            <person name="Wood A."/>
            <person name="Yang L."/>
            <person name="Cove D."/>
            <person name="Cuming A."/>
            <person name="Hasebe M."/>
            <person name="Lucas S."/>
            <person name="Mishler D.B."/>
            <person name="Reski R."/>
            <person name="Grigoriev I."/>
            <person name="Quatrano R.S."/>
            <person name="Boore J.L."/>
        </authorList>
    </citation>
    <scope>NUCLEOTIDE SEQUENCE [LARGE SCALE GENOMIC DNA]</scope>
    <source>
        <strain evidence="3 4">cv. Gransden 2004</strain>
    </source>
</reference>
<dbReference type="SUPFAM" id="SSF51395">
    <property type="entry name" value="FMN-linked oxidoreductases"/>
    <property type="match status" value="1"/>
</dbReference>